<accession>A0AC34PV28</accession>
<name>A0AC34PV28_9BILA</name>
<sequence>MSSETALKSSRKACHEARDLFFACADANGEDTKKCRTELKNFEKNCPASTRKNLQKKDICRQKMLRILNNFACRAVVTRRSTRFYAVKVPEVVNKIPYGISSLSEYRHIRIFNDLGLTSDSVPDRFYSFEELAKYDLFSKYNRELHNALSAALNLKRRKFAVSLLDFALKNDFLEKRTLMLAINVLTEAFLNQEISKEEGKSIADKMSSLIVNSSEFLQKDFKAGLSMFYENSCDDRPMFINQTGVFLSRMLDAVQNRNLQKVEQEWKQSPDSVIHGTVVYDDYVQWMASDASSSPNLYYLLMNSVVNSGIVIDSGTFERYFLPLNKIHSLPKWIRCELDDSKCNHCGETCQSKPLLPNEQWDKLSGYVDEYAKSLECESSDKLTRITRKLEQMHEADPLKRPVCYMDVANVAYGKKNYLGHVNKIVDFIGKIYEHFSAIALVSKFSIPASCLQELNQLRTVIHFTKNFHDDVTILQLYTRGKRDGYIITNDFFRDHCSGVDQIDKSQLLRKAIELRSLRFKDNVVESPTELSPFAQQTTTGFHLPVRSQQLRNSNAYEYYCCRGLF</sequence>
<protein>
    <submittedName>
        <fullName evidence="2">PRORP domain-containing protein</fullName>
    </submittedName>
</protein>
<evidence type="ECO:0000313" key="2">
    <source>
        <dbReference type="WBParaSite" id="JU765_v2.g10194.t2"/>
    </source>
</evidence>
<evidence type="ECO:0000313" key="1">
    <source>
        <dbReference type="Proteomes" id="UP000887576"/>
    </source>
</evidence>
<reference evidence="2" key="1">
    <citation type="submission" date="2022-11" db="UniProtKB">
        <authorList>
            <consortium name="WormBaseParasite"/>
        </authorList>
    </citation>
    <scope>IDENTIFICATION</scope>
</reference>
<proteinExistence type="predicted"/>
<dbReference type="Proteomes" id="UP000887576">
    <property type="component" value="Unplaced"/>
</dbReference>
<dbReference type="WBParaSite" id="JU765_v2.g10194.t2">
    <property type="protein sequence ID" value="JU765_v2.g10194.t2"/>
    <property type="gene ID" value="JU765_v2.g10194"/>
</dbReference>
<organism evidence="1 2">
    <name type="scientific">Panagrolaimus sp. JU765</name>
    <dbReference type="NCBI Taxonomy" id="591449"/>
    <lineage>
        <taxon>Eukaryota</taxon>
        <taxon>Metazoa</taxon>
        <taxon>Ecdysozoa</taxon>
        <taxon>Nematoda</taxon>
        <taxon>Chromadorea</taxon>
        <taxon>Rhabditida</taxon>
        <taxon>Tylenchina</taxon>
        <taxon>Panagrolaimomorpha</taxon>
        <taxon>Panagrolaimoidea</taxon>
        <taxon>Panagrolaimidae</taxon>
        <taxon>Panagrolaimus</taxon>
    </lineage>
</organism>